<dbReference type="OrthoDB" id="18978at2759"/>
<feature type="domain" description="Interferon-related developmental regulator N-terminal" evidence="2">
    <location>
        <begin position="2"/>
        <end position="83"/>
    </location>
</feature>
<dbReference type="AlphaFoldDB" id="K0S3R1"/>
<sequence length="294" mass="31733">MDLCEEVAGGRYRGEDVAPSLRAAALDCWSLLATTLNDLEVSGDGTGRGMALLPLLAGCLDQPDAGLRRSAGEALALIHECRLGLGLTDDEGANATDRRYGRGRGRARVRAERRGDEEHVPCGEEEAEVGLPGLRGHGRGRRAARRGGELPGGSGQAVELEGDRAARVGEALPPGWIPDPGEFPRVVSFRDGCLGACIERTSRQEPIAQPFSYLSRYLYCVHPSGREPQKAHDERDAPRDLLGHLRGLRRVAQPAREAPFHVEDERGVEGGGPRNGQEQEGEGQRQEPLPHDGR</sequence>
<accession>K0S3R1</accession>
<evidence type="ECO:0000256" key="1">
    <source>
        <dbReference type="SAM" id="MobiDB-lite"/>
    </source>
</evidence>
<dbReference type="PANTHER" id="PTHR12354">
    <property type="entry name" value="INTERFERON-RELATED DEVELOPMENTAL REGULATOR"/>
    <property type="match status" value="1"/>
</dbReference>
<dbReference type="eggNOG" id="KOG2842">
    <property type="taxonomic scope" value="Eukaryota"/>
</dbReference>
<evidence type="ECO:0000313" key="3">
    <source>
        <dbReference type="EMBL" id="EJK60678.1"/>
    </source>
</evidence>
<feature type="region of interest" description="Disordered" evidence="1">
    <location>
        <begin position="129"/>
        <end position="158"/>
    </location>
</feature>
<comment type="caution">
    <text evidence="3">The sequence shown here is derived from an EMBL/GenBank/DDBJ whole genome shotgun (WGS) entry which is preliminary data.</text>
</comment>
<feature type="region of interest" description="Disordered" evidence="1">
    <location>
        <begin position="248"/>
        <end position="294"/>
    </location>
</feature>
<proteinExistence type="predicted"/>
<dbReference type="Pfam" id="PF05004">
    <property type="entry name" value="IFRD"/>
    <property type="match status" value="1"/>
</dbReference>
<dbReference type="InterPro" id="IPR007701">
    <property type="entry name" value="Interferon-rel_develop_reg_N"/>
</dbReference>
<dbReference type="InterPro" id="IPR039777">
    <property type="entry name" value="IFRD"/>
</dbReference>
<evidence type="ECO:0000313" key="4">
    <source>
        <dbReference type="Proteomes" id="UP000266841"/>
    </source>
</evidence>
<dbReference type="PANTHER" id="PTHR12354:SF1">
    <property type="entry name" value="INTERFERON-RELATED DEVELOPMENTAL REGULATOR 1"/>
    <property type="match status" value="1"/>
</dbReference>
<evidence type="ECO:0000259" key="2">
    <source>
        <dbReference type="Pfam" id="PF05004"/>
    </source>
</evidence>
<feature type="compositionally biased region" description="Basic and acidic residues" evidence="1">
    <location>
        <begin position="282"/>
        <end position="294"/>
    </location>
</feature>
<reference evidence="3 4" key="1">
    <citation type="journal article" date="2012" name="Genome Biol.">
        <title>Genome and low-iron response of an oceanic diatom adapted to chronic iron limitation.</title>
        <authorList>
            <person name="Lommer M."/>
            <person name="Specht M."/>
            <person name="Roy A.S."/>
            <person name="Kraemer L."/>
            <person name="Andreson R."/>
            <person name="Gutowska M.A."/>
            <person name="Wolf J."/>
            <person name="Bergner S.V."/>
            <person name="Schilhabel M.B."/>
            <person name="Klostermeier U.C."/>
            <person name="Beiko R.G."/>
            <person name="Rosenstiel P."/>
            <person name="Hippler M."/>
            <person name="Laroche J."/>
        </authorList>
    </citation>
    <scope>NUCLEOTIDE SEQUENCE [LARGE SCALE GENOMIC DNA]</scope>
    <source>
        <strain evidence="3 4">CCMP1005</strain>
    </source>
</reference>
<name>K0S3R1_THAOC</name>
<gene>
    <name evidence="3" type="ORF">THAOC_18927</name>
</gene>
<organism evidence="3 4">
    <name type="scientific">Thalassiosira oceanica</name>
    <name type="common">Marine diatom</name>
    <dbReference type="NCBI Taxonomy" id="159749"/>
    <lineage>
        <taxon>Eukaryota</taxon>
        <taxon>Sar</taxon>
        <taxon>Stramenopiles</taxon>
        <taxon>Ochrophyta</taxon>
        <taxon>Bacillariophyta</taxon>
        <taxon>Coscinodiscophyceae</taxon>
        <taxon>Thalassiosirophycidae</taxon>
        <taxon>Thalassiosirales</taxon>
        <taxon>Thalassiosiraceae</taxon>
        <taxon>Thalassiosira</taxon>
    </lineage>
</organism>
<feature type="compositionally biased region" description="Basic and acidic residues" evidence="1">
    <location>
        <begin position="258"/>
        <end position="268"/>
    </location>
</feature>
<dbReference type="Proteomes" id="UP000266841">
    <property type="component" value="Unassembled WGS sequence"/>
</dbReference>
<keyword evidence="4" id="KW-1185">Reference proteome</keyword>
<dbReference type="EMBL" id="AGNL01020790">
    <property type="protein sequence ID" value="EJK60678.1"/>
    <property type="molecule type" value="Genomic_DNA"/>
</dbReference>
<feature type="compositionally biased region" description="Basic residues" evidence="1">
    <location>
        <begin position="136"/>
        <end position="145"/>
    </location>
</feature>
<protein>
    <recommendedName>
        <fullName evidence="2">Interferon-related developmental regulator N-terminal domain-containing protein</fullName>
    </recommendedName>
</protein>